<dbReference type="KEGG" id="fal:FRAAL5748"/>
<evidence type="ECO:0000256" key="2">
    <source>
        <dbReference type="SAM" id="Phobius"/>
    </source>
</evidence>
<feature type="compositionally biased region" description="Low complexity" evidence="1">
    <location>
        <begin position="86"/>
        <end position="101"/>
    </location>
</feature>
<dbReference type="EMBL" id="CT573213">
    <property type="protein sequence ID" value="CAJ64380.1"/>
    <property type="molecule type" value="Genomic_DNA"/>
</dbReference>
<keyword evidence="2" id="KW-0812">Transmembrane</keyword>
<feature type="transmembrane region" description="Helical" evidence="2">
    <location>
        <begin position="34"/>
        <end position="55"/>
    </location>
</feature>
<feature type="region of interest" description="Disordered" evidence="1">
    <location>
        <begin position="78"/>
        <end position="101"/>
    </location>
</feature>
<keyword evidence="4" id="KW-1185">Reference proteome</keyword>
<feature type="transmembrane region" description="Helical" evidence="2">
    <location>
        <begin position="7"/>
        <end position="28"/>
    </location>
</feature>
<name>Q0RDT6_FRAAA</name>
<dbReference type="STRING" id="326424.FRAAL5748"/>
<dbReference type="RefSeq" id="WP_011606822.1">
    <property type="nucleotide sequence ID" value="NC_008278.1"/>
</dbReference>
<evidence type="ECO:0000313" key="3">
    <source>
        <dbReference type="EMBL" id="CAJ64380.1"/>
    </source>
</evidence>
<dbReference type="HOGENOM" id="CLU_123296_0_0_11"/>
<dbReference type="AlphaFoldDB" id="Q0RDT6"/>
<protein>
    <submittedName>
        <fullName evidence="3">Membrane protein</fullName>
    </submittedName>
</protein>
<keyword evidence="2" id="KW-0472">Membrane</keyword>
<keyword evidence="2" id="KW-1133">Transmembrane helix</keyword>
<proteinExistence type="predicted"/>
<dbReference type="eggNOG" id="COG5010">
    <property type="taxonomic scope" value="Bacteria"/>
</dbReference>
<organism evidence="3 4">
    <name type="scientific">Frankia alni (strain DSM 45986 / CECT 9034 / ACN14a)</name>
    <dbReference type="NCBI Taxonomy" id="326424"/>
    <lineage>
        <taxon>Bacteria</taxon>
        <taxon>Bacillati</taxon>
        <taxon>Actinomycetota</taxon>
        <taxon>Actinomycetes</taxon>
        <taxon>Frankiales</taxon>
        <taxon>Frankiaceae</taxon>
        <taxon>Frankia</taxon>
    </lineage>
</organism>
<evidence type="ECO:0000256" key="1">
    <source>
        <dbReference type="SAM" id="MobiDB-lite"/>
    </source>
</evidence>
<accession>Q0RDT6</accession>
<dbReference type="Proteomes" id="UP000000657">
    <property type="component" value="Chromosome"/>
</dbReference>
<evidence type="ECO:0000313" key="4">
    <source>
        <dbReference type="Proteomes" id="UP000000657"/>
    </source>
</evidence>
<sequence>MRARATVAVLVAACLFYLGLIGWRGVVLLGDDRWAARGLGAGVLLLPVVGLVVLARELRFGRESGRLTRLLAAGAAGAAGAGGADSLGSSGSSDRAGGAEAVEAGEPVLVRRPSGRIDRASADAVFARRRAEVEADPGDWRRWYRLAVSYGDAGDTRRGRAAMRHAIALERDPR</sequence>
<reference evidence="3 4" key="1">
    <citation type="journal article" date="2007" name="Genome Res.">
        <title>Genome characteristics of facultatively symbiotic Frankia sp. strains reflect host range and host plant biogeography.</title>
        <authorList>
            <person name="Normand P."/>
            <person name="Lapierre P."/>
            <person name="Tisa L.S."/>
            <person name="Gogarten J.P."/>
            <person name="Alloisio N."/>
            <person name="Bagnarol E."/>
            <person name="Bassi C.A."/>
            <person name="Berry A.M."/>
            <person name="Bickhart D.M."/>
            <person name="Choisne N."/>
            <person name="Couloux A."/>
            <person name="Cournoyer B."/>
            <person name="Cruveiller S."/>
            <person name="Daubin V."/>
            <person name="Demange N."/>
            <person name="Francino M.P."/>
            <person name="Goltsman E."/>
            <person name="Huang Y."/>
            <person name="Kopp O.R."/>
            <person name="Labarre L."/>
            <person name="Lapidus A."/>
            <person name="Lavire C."/>
            <person name="Marechal J."/>
            <person name="Martinez M."/>
            <person name="Mastronunzio J.E."/>
            <person name="Mullin B.C."/>
            <person name="Niemann J."/>
            <person name="Pujic P."/>
            <person name="Rawnsley T."/>
            <person name="Rouy Z."/>
            <person name="Schenowitz C."/>
            <person name="Sellstedt A."/>
            <person name="Tavares F."/>
            <person name="Tomkins J.P."/>
            <person name="Vallenet D."/>
            <person name="Valverde C."/>
            <person name="Wall L.G."/>
            <person name="Wang Y."/>
            <person name="Medigue C."/>
            <person name="Benson D.R."/>
        </authorList>
    </citation>
    <scope>NUCLEOTIDE SEQUENCE [LARGE SCALE GENOMIC DNA]</scope>
    <source>
        <strain evidence="4">DSM 45986 / CECT 9034 / ACN14a</strain>
    </source>
</reference>
<dbReference type="OrthoDB" id="4485518at2"/>
<gene>
    <name evidence="3" type="ordered locus">FRAAL5748</name>
</gene>